<feature type="region of interest" description="Disordered" evidence="1">
    <location>
        <begin position="536"/>
        <end position="561"/>
    </location>
</feature>
<feature type="region of interest" description="Disordered" evidence="1">
    <location>
        <begin position="582"/>
        <end position="616"/>
    </location>
</feature>
<dbReference type="AlphaFoldDB" id="K0T7M5"/>
<sequence>TCTLDREVFFKELSKLDHDMAPGLGGLQNEHLTAREVTPGAASAADDLYAFADNVVQCRLPLLRGASLTRAYFDAGILATINEIVAPVQNGAGLKGGISLSVLGVQASLKARPDFCAIQGDLKNGYNEVKRESILASVREYPDLHDTLVYLFRLLEPRSYVGMGSGTNVSTAPFRIEEGVQQGAVESLYAFSLSVNKPYKRAKARLAEGGGGITAITSTRPAAPGNPRPRRARHGPRTTSLRNYGLQHSGRVSWVYRDLPRRKQARLINDNDMIKALLDPRRWTQPEIPTHQLAFLMLRNCLQFRGDYWLRHLPPQMTEAFAEALNKSTSSTPSATRSHVGPNLARDASRCRCDATGAVSAHVHDGGRCSMLATLPKAHRSLWIGQTTTAIRDRRYVRSCEKSCPPGCDQNRVPPRRHAAGLGHACPHNASGDDGTLLVAKGGKMPTSSYDRWAFECCDKFSQQVVLAAPNAMRHLNHEEFVLAITRYWALLWQERRSGRRFCVELVLRASLPGGGFRVLHDQGARSLHETVHRLDSTGAGGKTENTRTEPSWPPSWRGTALLPTKLPTSAALAAERTSWARSRLSSQEKAHTEKATARQIRPPTNVPPTSDGTTVSGLSTWIVPCTRGRWGRHKWSGGTVGPFEEALGQFHTGNIFPIVAGAFGEANEDASKLVTNLARLTAKTDFGKSMSPLVSYSRKGGAFPIMQPSAREAYQTAEDNHSKHRSRPQASMSGYARWWQNFIPEGYGLGRGACGGSAAAARICPCLRAALDLSFGAALGRKVLESPRSREGRRRPVAVDGAEERRHTHKGSPPFSGPWGPSPLAGWPSSGPLHKTQRRPTEPKKRRRGRALQTEDFQQAETANPVPPSSRTPIGSVKNEWIWAEESNSRRGKPRSKR</sequence>
<evidence type="ECO:0000313" key="2">
    <source>
        <dbReference type="EMBL" id="EJK69331.1"/>
    </source>
</evidence>
<evidence type="ECO:0008006" key="4">
    <source>
        <dbReference type="Google" id="ProtNLM"/>
    </source>
</evidence>
<evidence type="ECO:0000313" key="3">
    <source>
        <dbReference type="Proteomes" id="UP000266841"/>
    </source>
</evidence>
<feature type="compositionally biased region" description="Low complexity" evidence="1">
    <location>
        <begin position="812"/>
        <end position="824"/>
    </location>
</feature>
<protein>
    <recommendedName>
        <fullName evidence="4">Reverse transcriptase domain-containing protein</fullName>
    </recommendedName>
</protein>
<organism evidence="2 3">
    <name type="scientific">Thalassiosira oceanica</name>
    <name type="common">Marine diatom</name>
    <dbReference type="NCBI Taxonomy" id="159749"/>
    <lineage>
        <taxon>Eukaryota</taxon>
        <taxon>Sar</taxon>
        <taxon>Stramenopiles</taxon>
        <taxon>Ochrophyta</taxon>
        <taxon>Bacillariophyta</taxon>
        <taxon>Coscinodiscophyceae</taxon>
        <taxon>Thalassiosirophycidae</taxon>
        <taxon>Thalassiosirales</taxon>
        <taxon>Thalassiosiraceae</taxon>
        <taxon>Thalassiosira</taxon>
    </lineage>
</organism>
<feature type="region of interest" description="Disordered" evidence="1">
    <location>
        <begin position="787"/>
        <end position="899"/>
    </location>
</feature>
<dbReference type="Proteomes" id="UP000266841">
    <property type="component" value="Unassembled WGS sequence"/>
</dbReference>
<dbReference type="EMBL" id="AGNL01010215">
    <property type="protein sequence ID" value="EJK69331.1"/>
    <property type="molecule type" value="Genomic_DNA"/>
</dbReference>
<reference evidence="2 3" key="1">
    <citation type="journal article" date="2012" name="Genome Biol.">
        <title>Genome and low-iron response of an oceanic diatom adapted to chronic iron limitation.</title>
        <authorList>
            <person name="Lommer M."/>
            <person name="Specht M."/>
            <person name="Roy A.S."/>
            <person name="Kraemer L."/>
            <person name="Andreson R."/>
            <person name="Gutowska M.A."/>
            <person name="Wolf J."/>
            <person name="Bergner S.V."/>
            <person name="Schilhabel M.B."/>
            <person name="Klostermeier U.C."/>
            <person name="Beiko R.G."/>
            <person name="Rosenstiel P."/>
            <person name="Hippler M."/>
            <person name="Laroche J."/>
        </authorList>
    </citation>
    <scope>NUCLEOTIDE SEQUENCE [LARGE SCALE GENOMIC DNA]</scope>
    <source>
        <strain evidence="2 3">CCMP1005</strain>
    </source>
</reference>
<evidence type="ECO:0000256" key="1">
    <source>
        <dbReference type="SAM" id="MobiDB-lite"/>
    </source>
</evidence>
<name>K0T7M5_THAOC</name>
<gene>
    <name evidence="2" type="ORF">THAOC_09421</name>
</gene>
<feature type="non-terminal residue" evidence="2">
    <location>
        <position position="1"/>
    </location>
</feature>
<accession>K0T7M5</accession>
<dbReference type="OrthoDB" id="7433202at2759"/>
<comment type="caution">
    <text evidence="2">The sequence shown here is derived from an EMBL/GenBank/DDBJ whole genome shotgun (WGS) entry which is preliminary data.</text>
</comment>
<feature type="region of interest" description="Disordered" evidence="1">
    <location>
        <begin position="213"/>
        <end position="243"/>
    </location>
</feature>
<keyword evidence="3" id="KW-1185">Reference proteome</keyword>
<proteinExistence type="predicted"/>
<feature type="compositionally biased region" description="Basic and acidic residues" evidence="1">
    <location>
        <begin position="587"/>
        <end position="597"/>
    </location>
</feature>